<dbReference type="EMBL" id="JXTB01000094">
    <property type="protein sequence ID" value="PON64608.1"/>
    <property type="molecule type" value="Genomic_DNA"/>
</dbReference>
<name>A0A2P5CU77_PARAD</name>
<proteinExistence type="predicted"/>
<dbReference type="Proteomes" id="UP000237105">
    <property type="component" value="Unassembled WGS sequence"/>
</dbReference>
<organism evidence="1 2">
    <name type="scientific">Parasponia andersonii</name>
    <name type="common">Sponia andersonii</name>
    <dbReference type="NCBI Taxonomy" id="3476"/>
    <lineage>
        <taxon>Eukaryota</taxon>
        <taxon>Viridiplantae</taxon>
        <taxon>Streptophyta</taxon>
        <taxon>Embryophyta</taxon>
        <taxon>Tracheophyta</taxon>
        <taxon>Spermatophyta</taxon>
        <taxon>Magnoliopsida</taxon>
        <taxon>eudicotyledons</taxon>
        <taxon>Gunneridae</taxon>
        <taxon>Pentapetalae</taxon>
        <taxon>rosids</taxon>
        <taxon>fabids</taxon>
        <taxon>Rosales</taxon>
        <taxon>Cannabaceae</taxon>
        <taxon>Parasponia</taxon>
    </lineage>
</organism>
<reference evidence="2" key="1">
    <citation type="submission" date="2016-06" db="EMBL/GenBank/DDBJ databases">
        <title>Parallel loss of symbiosis genes in relatives of nitrogen-fixing non-legume Parasponia.</title>
        <authorList>
            <person name="Van Velzen R."/>
            <person name="Holmer R."/>
            <person name="Bu F."/>
            <person name="Rutten L."/>
            <person name="Van Zeijl A."/>
            <person name="Liu W."/>
            <person name="Santuari L."/>
            <person name="Cao Q."/>
            <person name="Sharma T."/>
            <person name="Shen D."/>
            <person name="Roswanjaya Y."/>
            <person name="Wardhani T."/>
            <person name="Kalhor M.S."/>
            <person name="Jansen J."/>
            <person name="Van den Hoogen J."/>
            <person name="Gungor B."/>
            <person name="Hartog M."/>
            <person name="Hontelez J."/>
            <person name="Verver J."/>
            <person name="Yang W.-C."/>
            <person name="Schijlen E."/>
            <person name="Repin R."/>
            <person name="Schilthuizen M."/>
            <person name="Schranz E."/>
            <person name="Heidstra R."/>
            <person name="Miyata K."/>
            <person name="Fedorova E."/>
            <person name="Kohlen W."/>
            <person name="Bisseling T."/>
            <person name="Smit S."/>
            <person name="Geurts R."/>
        </authorList>
    </citation>
    <scope>NUCLEOTIDE SEQUENCE [LARGE SCALE GENOMIC DNA]</scope>
    <source>
        <strain evidence="2">cv. WU1-14</strain>
    </source>
</reference>
<dbReference type="AlphaFoldDB" id="A0A2P5CU77"/>
<accession>A0A2P5CU77</accession>
<evidence type="ECO:0000313" key="2">
    <source>
        <dbReference type="Proteomes" id="UP000237105"/>
    </source>
</evidence>
<sequence length="60" mass="7102">MAVCLSPKPWGRIIMRIGESRTALQKWNKEQLVMSRQKFGKPNMYFKLRNACHLLRRVLA</sequence>
<protein>
    <submittedName>
        <fullName evidence="1">Uncharacterized protein</fullName>
    </submittedName>
</protein>
<gene>
    <name evidence="1" type="ORF">PanWU01x14_123200</name>
</gene>
<evidence type="ECO:0000313" key="1">
    <source>
        <dbReference type="EMBL" id="PON64608.1"/>
    </source>
</evidence>
<keyword evidence="2" id="KW-1185">Reference proteome</keyword>
<comment type="caution">
    <text evidence="1">The sequence shown here is derived from an EMBL/GenBank/DDBJ whole genome shotgun (WGS) entry which is preliminary data.</text>
</comment>